<name>A0A118K218_CYNCS</name>
<comment type="caution">
    <text evidence="1">The sequence shown here is derived from an EMBL/GenBank/DDBJ whole genome shotgun (WGS) entry which is preliminary data.</text>
</comment>
<proteinExistence type="predicted"/>
<dbReference type="Proteomes" id="UP000243975">
    <property type="component" value="Unassembled WGS sequence"/>
</dbReference>
<evidence type="ECO:0000313" key="1">
    <source>
        <dbReference type="EMBL" id="KVI03693.1"/>
    </source>
</evidence>
<dbReference type="Gramene" id="KVI03693">
    <property type="protein sequence ID" value="KVI03693"/>
    <property type="gene ID" value="Ccrd_017985"/>
</dbReference>
<organism evidence="1 2">
    <name type="scientific">Cynara cardunculus var. scolymus</name>
    <name type="common">Globe artichoke</name>
    <name type="synonym">Cynara scolymus</name>
    <dbReference type="NCBI Taxonomy" id="59895"/>
    <lineage>
        <taxon>Eukaryota</taxon>
        <taxon>Viridiplantae</taxon>
        <taxon>Streptophyta</taxon>
        <taxon>Embryophyta</taxon>
        <taxon>Tracheophyta</taxon>
        <taxon>Spermatophyta</taxon>
        <taxon>Magnoliopsida</taxon>
        <taxon>eudicotyledons</taxon>
        <taxon>Gunneridae</taxon>
        <taxon>Pentapetalae</taxon>
        <taxon>asterids</taxon>
        <taxon>campanulids</taxon>
        <taxon>Asterales</taxon>
        <taxon>Asteraceae</taxon>
        <taxon>Carduoideae</taxon>
        <taxon>Cardueae</taxon>
        <taxon>Carduinae</taxon>
        <taxon>Cynara</taxon>
    </lineage>
</organism>
<evidence type="ECO:0000313" key="2">
    <source>
        <dbReference type="Proteomes" id="UP000243975"/>
    </source>
</evidence>
<accession>A0A118K218</accession>
<reference evidence="1 2" key="1">
    <citation type="journal article" date="2016" name="Sci. Rep.">
        <title>The genome sequence of the outbreeding globe artichoke constructed de novo incorporating a phase-aware low-pass sequencing strategy of F1 progeny.</title>
        <authorList>
            <person name="Scaglione D."/>
            <person name="Reyes-Chin-Wo S."/>
            <person name="Acquadro A."/>
            <person name="Froenicke L."/>
            <person name="Portis E."/>
            <person name="Beitel C."/>
            <person name="Tirone M."/>
            <person name="Mauro R."/>
            <person name="Lo Monaco A."/>
            <person name="Mauromicale G."/>
            <person name="Faccioli P."/>
            <person name="Cattivelli L."/>
            <person name="Rieseberg L."/>
            <person name="Michelmore R."/>
            <person name="Lanteri S."/>
        </authorList>
    </citation>
    <scope>NUCLEOTIDE SEQUENCE [LARGE SCALE GENOMIC DNA]</scope>
    <source>
        <strain evidence="1">2C</strain>
    </source>
</reference>
<dbReference type="AlphaFoldDB" id="A0A118K218"/>
<dbReference type="EMBL" id="LEKV01002333">
    <property type="protein sequence ID" value="KVI03693.1"/>
    <property type="molecule type" value="Genomic_DNA"/>
</dbReference>
<keyword evidence="2" id="KW-1185">Reference proteome</keyword>
<sequence length="93" mass="10863">MNRFPRGLIDEIPVERPWADFEKKSVVTMTILSNGSDNELNTNTIPVHNFIRFRTKVDFIPKTDEGTDDEDMIYLYNTCLQKLMKSFISPHLL</sequence>
<gene>
    <name evidence="1" type="ORF">Ccrd_017985</name>
</gene>
<protein>
    <submittedName>
        <fullName evidence="1">Uncharacterized protein</fullName>
    </submittedName>
</protein>